<dbReference type="EMBL" id="CP136336">
    <property type="protein sequence ID" value="WOB06962.1"/>
    <property type="molecule type" value="Genomic_DNA"/>
</dbReference>
<keyword evidence="2" id="KW-1185">Reference proteome</keyword>
<sequence>MQWLRVAKLLWALPCSLVGLILATLPLALGGSAKVVSGALEVTYRQHLASCGKLALRLPFRGIVFGHVILVVTQEELSRIGPHERVHVEQYERWGPAFFVAYPASSLWQLMRGRHPYWYNHFEVQARLRSAEPLRPSGGV</sequence>
<dbReference type="RefSeq" id="WP_316699617.1">
    <property type="nucleotide sequence ID" value="NZ_CP136336.1"/>
</dbReference>
<organism evidence="1 2">
    <name type="scientific">Piscinibacter gummiphilus</name>
    <dbReference type="NCBI Taxonomy" id="946333"/>
    <lineage>
        <taxon>Bacteria</taxon>
        <taxon>Pseudomonadati</taxon>
        <taxon>Pseudomonadota</taxon>
        <taxon>Betaproteobacteria</taxon>
        <taxon>Burkholderiales</taxon>
        <taxon>Sphaerotilaceae</taxon>
        <taxon>Piscinibacter</taxon>
    </lineage>
</organism>
<reference evidence="1 2" key="1">
    <citation type="submission" date="2023-10" db="EMBL/GenBank/DDBJ databases">
        <title>Bacteria for the degradation of biodegradable plastic PBAT(Polybutylene adipate terephthalate).</title>
        <authorList>
            <person name="Weon H.-Y."/>
            <person name="Yeon J."/>
        </authorList>
    </citation>
    <scope>NUCLEOTIDE SEQUENCE [LARGE SCALE GENOMIC DNA]</scope>
    <source>
        <strain evidence="1 2">SBD 7-3</strain>
    </source>
</reference>
<dbReference type="Proteomes" id="UP001303946">
    <property type="component" value="Chromosome"/>
</dbReference>
<gene>
    <name evidence="1" type="ORF">RXV79_18790</name>
</gene>
<evidence type="ECO:0000313" key="1">
    <source>
        <dbReference type="EMBL" id="WOB06962.1"/>
    </source>
</evidence>
<protein>
    <submittedName>
        <fullName evidence="1">Signal peptide prediction</fullName>
    </submittedName>
</protein>
<name>A0ABZ0CPS4_9BURK</name>
<accession>A0ABZ0CPS4</accession>
<evidence type="ECO:0000313" key="2">
    <source>
        <dbReference type="Proteomes" id="UP001303946"/>
    </source>
</evidence>
<proteinExistence type="predicted"/>